<evidence type="ECO:0000259" key="7">
    <source>
        <dbReference type="Pfam" id="PF08281"/>
    </source>
</evidence>
<reference evidence="8 9" key="1">
    <citation type="submission" date="2017-03" db="EMBL/GenBank/DDBJ databases">
        <title>Draft genome sequence of Streptomyces scabrisporus NF3, endophyte isolated from Amphipterygium adstringens.</title>
        <authorList>
            <person name="Vazquez M."/>
            <person name="Ceapa C.D."/>
            <person name="Rodriguez Luna D."/>
            <person name="Sanchez Esquivel S."/>
        </authorList>
    </citation>
    <scope>NUCLEOTIDE SEQUENCE [LARGE SCALE GENOMIC DNA]</scope>
    <source>
        <strain evidence="8 9">NF3</strain>
    </source>
</reference>
<dbReference type="GO" id="GO:0016987">
    <property type="term" value="F:sigma factor activity"/>
    <property type="evidence" value="ECO:0007669"/>
    <property type="project" value="UniProtKB-KW"/>
</dbReference>
<dbReference type="NCBIfam" id="TIGR02983">
    <property type="entry name" value="SigE-fam_strep"/>
    <property type="match status" value="1"/>
</dbReference>
<proteinExistence type="inferred from homology"/>
<evidence type="ECO:0000256" key="4">
    <source>
        <dbReference type="ARBA" id="ARBA00023125"/>
    </source>
</evidence>
<dbReference type="Gene3D" id="1.10.10.10">
    <property type="entry name" value="Winged helix-like DNA-binding domain superfamily/Winged helix DNA-binding domain"/>
    <property type="match status" value="1"/>
</dbReference>
<keyword evidence="5" id="KW-0804">Transcription</keyword>
<dbReference type="PANTHER" id="PTHR43133">
    <property type="entry name" value="RNA POLYMERASE ECF-TYPE SIGMA FACTO"/>
    <property type="match status" value="1"/>
</dbReference>
<evidence type="ECO:0000256" key="2">
    <source>
        <dbReference type="ARBA" id="ARBA00023015"/>
    </source>
</evidence>
<gene>
    <name evidence="8" type="ORF">B4N89_11885</name>
</gene>
<dbReference type="CDD" id="cd06171">
    <property type="entry name" value="Sigma70_r4"/>
    <property type="match status" value="1"/>
</dbReference>
<dbReference type="InterPro" id="IPR013325">
    <property type="entry name" value="RNA_pol_sigma_r2"/>
</dbReference>
<evidence type="ECO:0000256" key="3">
    <source>
        <dbReference type="ARBA" id="ARBA00023082"/>
    </source>
</evidence>
<dbReference type="InterPro" id="IPR013249">
    <property type="entry name" value="RNA_pol_sigma70_r4_t2"/>
</dbReference>
<dbReference type="AlphaFoldDB" id="A0A1T3NXY6"/>
<keyword evidence="9" id="KW-1185">Reference proteome</keyword>
<dbReference type="NCBIfam" id="TIGR02937">
    <property type="entry name" value="sigma70-ECF"/>
    <property type="match status" value="1"/>
</dbReference>
<dbReference type="SUPFAM" id="SSF88659">
    <property type="entry name" value="Sigma3 and sigma4 domains of RNA polymerase sigma factors"/>
    <property type="match status" value="1"/>
</dbReference>
<comment type="caution">
    <text evidence="8">The sequence shown here is derived from an EMBL/GenBank/DDBJ whole genome shotgun (WGS) entry which is preliminary data.</text>
</comment>
<dbReference type="Pfam" id="PF08281">
    <property type="entry name" value="Sigma70_r4_2"/>
    <property type="match status" value="1"/>
</dbReference>
<accession>A0A1T3NXY6</accession>
<keyword evidence="4" id="KW-0238">DNA-binding</keyword>
<evidence type="ECO:0000256" key="5">
    <source>
        <dbReference type="ARBA" id="ARBA00023163"/>
    </source>
</evidence>
<dbReference type="Gene3D" id="1.10.1740.10">
    <property type="match status" value="1"/>
</dbReference>
<dbReference type="InterPro" id="IPR014325">
    <property type="entry name" value="RNA_pol_sigma-E_actinobac"/>
</dbReference>
<keyword evidence="2" id="KW-0805">Transcription regulation</keyword>
<dbReference type="OrthoDB" id="3692620at2"/>
<evidence type="ECO:0000259" key="6">
    <source>
        <dbReference type="Pfam" id="PF04542"/>
    </source>
</evidence>
<name>A0A1T3NXY6_9ACTN</name>
<evidence type="ECO:0000313" key="9">
    <source>
        <dbReference type="Proteomes" id="UP000190037"/>
    </source>
</evidence>
<dbReference type="InterPro" id="IPR007627">
    <property type="entry name" value="RNA_pol_sigma70_r2"/>
</dbReference>
<dbReference type="GO" id="GO:0006352">
    <property type="term" value="P:DNA-templated transcription initiation"/>
    <property type="evidence" value="ECO:0007669"/>
    <property type="project" value="InterPro"/>
</dbReference>
<feature type="domain" description="RNA polymerase sigma-70 region 2" evidence="6">
    <location>
        <begin position="10"/>
        <end position="72"/>
    </location>
</feature>
<protein>
    <submittedName>
        <fullName evidence="8">SigE family RNA polymerase sigma factor</fullName>
    </submittedName>
</protein>
<dbReference type="InterPro" id="IPR014284">
    <property type="entry name" value="RNA_pol_sigma-70_dom"/>
</dbReference>
<dbReference type="RefSeq" id="WP_078975831.1">
    <property type="nucleotide sequence ID" value="NZ_MWQN01000001.1"/>
</dbReference>
<dbReference type="EMBL" id="MWQN01000001">
    <property type="protein sequence ID" value="OPC81552.1"/>
    <property type="molecule type" value="Genomic_DNA"/>
</dbReference>
<dbReference type="Proteomes" id="UP000190037">
    <property type="component" value="Unassembled WGS sequence"/>
</dbReference>
<dbReference type="InterPro" id="IPR036388">
    <property type="entry name" value="WH-like_DNA-bd_sf"/>
</dbReference>
<dbReference type="Pfam" id="PF04542">
    <property type="entry name" value="Sigma70_r2"/>
    <property type="match status" value="1"/>
</dbReference>
<sequence length="174" mass="19549">MRFEEFAAARLPALLRYAALLCGDRELARDLVQEALTKAFVRWKRIGGLDRPDAYVRTIVTNEFLSLRRRRAVRTVALTQDALDHFEAGGVPDHAGDVDAGEDLWRRLGRLPRRQRAVLVLRYYEGLTDDEIAETLDCRAGTVRGYASRALATLRVEMAVSTTRIPSIPQGEPA</sequence>
<dbReference type="InterPro" id="IPR039425">
    <property type="entry name" value="RNA_pol_sigma-70-like"/>
</dbReference>
<feature type="domain" description="RNA polymerase sigma factor 70 region 4 type 2" evidence="7">
    <location>
        <begin position="103"/>
        <end position="154"/>
    </location>
</feature>
<evidence type="ECO:0000256" key="1">
    <source>
        <dbReference type="ARBA" id="ARBA00010641"/>
    </source>
</evidence>
<comment type="similarity">
    <text evidence="1">Belongs to the sigma-70 factor family. ECF subfamily.</text>
</comment>
<dbReference type="SUPFAM" id="SSF88946">
    <property type="entry name" value="Sigma2 domain of RNA polymerase sigma factors"/>
    <property type="match status" value="1"/>
</dbReference>
<dbReference type="STRING" id="159449.B4N89_11885"/>
<evidence type="ECO:0000313" key="8">
    <source>
        <dbReference type="EMBL" id="OPC81552.1"/>
    </source>
</evidence>
<dbReference type="InterPro" id="IPR013324">
    <property type="entry name" value="RNA_pol_sigma_r3/r4-like"/>
</dbReference>
<dbReference type="PANTHER" id="PTHR43133:SF50">
    <property type="entry name" value="ECF RNA POLYMERASE SIGMA FACTOR SIGM"/>
    <property type="match status" value="1"/>
</dbReference>
<keyword evidence="3" id="KW-0731">Sigma factor</keyword>
<dbReference type="GO" id="GO:0003677">
    <property type="term" value="F:DNA binding"/>
    <property type="evidence" value="ECO:0007669"/>
    <property type="project" value="UniProtKB-KW"/>
</dbReference>
<organism evidence="8 9">
    <name type="scientific">Embleya scabrispora</name>
    <dbReference type="NCBI Taxonomy" id="159449"/>
    <lineage>
        <taxon>Bacteria</taxon>
        <taxon>Bacillati</taxon>
        <taxon>Actinomycetota</taxon>
        <taxon>Actinomycetes</taxon>
        <taxon>Kitasatosporales</taxon>
        <taxon>Streptomycetaceae</taxon>
        <taxon>Embleya</taxon>
    </lineage>
</organism>